<evidence type="ECO:0000313" key="2">
    <source>
        <dbReference type="Proteomes" id="UP000012429"/>
    </source>
</evidence>
<protein>
    <submittedName>
        <fullName evidence="1">Uncharacterized protein</fullName>
    </submittedName>
</protein>
<dbReference type="EMBL" id="AQHN01000088">
    <property type="protein sequence ID" value="ENN84699.1"/>
    <property type="molecule type" value="Genomic_DNA"/>
</dbReference>
<dbReference type="PATRIC" id="fig|363754.4.peg.5857"/>
<proteinExistence type="predicted"/>
<accession>N6TW76</accession>
<comment type="caution">
    <text evidence="1">The sequence shown here is derived from an EMBL/GenBank/DDBJ whole genome shotgun (WGS) entry which is preliminary data.</text>
</comment>
<sequence>MADNETNAEHTTIDGDIKPALRLAGGDLDKSPHATHAANVCRKRHLAMRPKLTISYQSPPWSLDMGHFASDPLPDLHMEILPPERVEETCADTKTCLCCRRMRSAARMDDDGCGICDECLAP</sequence>
<dbReference type="STRING" id="363754.RHSP_83569"/>
<dbReference type="Proteomes" id="UP000012429">
    <property type="component" value="Unassembled WGS sequence"/>
</dbReference>
<keyword evidence="2" id="KW-1185">Reference proteome</keyword>
<gene>
    <name evidence="1" type="ORF">RHSP_83569</name>
</gene>
<dbReference type="AlphaFoldDB" id="N6TW76"/>
<organism evidence="1 2">
    <name type="scientific">Rhizobium freirei PRF 81</name>
    <dbReference type="NCBI Taxonomy" id="363754"/>
    <lineage>
        <taxon>Bacteria</taxon>
        <taxon>Pseudomonadati</taxon>
        <taxon>Pseudomonadota</taxon>
        <taxon>Alphaproteobacteria</taxon>
        <taxon>Hyphomicrobiales</taxon>
        <taxon>Rhizobiaceae</taxon>
        <taxon>Rhizobium/Agrobacterium group</taxon>
        <taxon>Rhizobium</taxon>
    </lineage>
</organism>
<name>N6TW76_9HYPH</name>
<evidence type="ECO:0000313" key="1">
    <source>
        <dbReference type="EMBL" id="ENN84699.1"/>
    </source>
</evidence>
<reference evidence="1 2" key="1">
    <citation type="journal article" date="2012" name="BMC Genomics">
        <title>Genomic basis of broad host range and environmental adaptability of Rhizobium tropici CIAT 899 and Rhizobium sp. PRF 81 which are used in inoculants for common bean (Phaseolus vulgaris L.).</title>
        <authorList>
            <person name="Ormeno-Orrillo E."/>
            <person name="Menna P."/>
            <person name="Almeida L.G."/>
            <person name="Ollero F.J."/>
            <person name="Nicolas M.F."/>
            <person name="Pains Rodrigues E."/>
            <person name="Shigueyoshi Nakatani A."/>
            <person name="Silva Batista J.S."/>
            <person name="Oliveira Chueire L.M."/>
            <person name="Souza R.C."/>
            <person name="Ribeiro Vasconcelos A.T."/>
            <person name="Megias M."/>
            <person name="Hungria M."/>
            <person name="Martinez-Romero E."/>
        </authorList>
    </citation>
    <scope>NUCLEOTIDE SEQUENCE [LARGE SCALE GENOMIC DNA]</scope>
    <source>
        <strain evidence="1 2">PRF 81</strain>
    </source>
</reference>